<proteinExistence type="predicted"/>
<dbReference type="SUPFAM" id="SSF141868">
    <property type="entry name" value="EAL domain-like"/>
    <property type="match status" value="1"/>
</dbReference>
<comment type="caution">
    <text evidence="2">The sequence shown here is derived from an EMBL/GenBank/DDBJ whole genome shotgun (WGS) entry which is preliminary data.</text>
</comment>
<dbReference type="InterPro" id="IPR050706">
    <property type="entry name" value="Cyclic-di-GMP_PDE-like"/>
</dbReference>
<evidence type="ECO:0000313" key="3">
    <source>
        <dbReference type="Proteomes" id="UP001341444"/>
    </source>
</evidence>
<dbReference type="EMBL" id="JARMAB010000012">
    <property type="protein sequence ID" value="MED1203332.1"/>
    <property type="molecule type" value="Genomic_DNA"/>
</dbReference>
<feature type="domain" description="EAL" evidence="1">
    <location>
        <begin position="1"/>
        <end position="241"/>
    </location>
</feature>
<protein>
    <submittedName>
        <fullName evidence="2">EAL domain-containing protein</fullName>
    </submittedName>
</protein>
<dbReference type="PROSITE" id="PS50883">
    <property type="entry name" value="EAL"/>
    <property type="match status" value="1"/>
</dbReference>
<reference evidence="2 3" key="1">
    <citation type="submission" date="2023-03" db="EMBL/GenBank/DDBJ databases">
        <title>Bacillus Genome Sequencing.</title>
        <authorList>
            <person name="Dunlap C."/>
        </authorList>
    </citation>
    <scope>NUCLEOTIDE SEQUENCE [LARGE SCALE GENOMIC DNA]</scope>
    <source>
        <strain evidence="2 3">B-23453</strain>
    </source>
</reference>
<dbReference type="Gene3D" id="3.20.20.450">
    <property type="entry name" value="EAL domain"/>
    <property type="match status" value="1"/>
</dbReference>
<dbReference type="PANTHER" id="PTHR33121:SF76">
    <property type="entry name" value="SIGNALING PROTEIN"/>
    <property type="match status" value="1"/>
</dbReference>
<dbReference type="InterPro" id="IPR001633">
    <property type="entry name" value="EAL_dom"/>
</dbReference>
<dbReference type="Proteomes" id="UP001341444">
    <property type="component" value="Unassembled WGS sequence"/>
</dbReference>
<dbReference type="InterPro" id="IPR035919">
    <property type="entry name" value="EAL_sf"/>
</dbReference>
<sequence>MTIHEVIEKGNFTHHYQPIYNIQSNSVIGYEGLLRSEKYPNPEQAFLEAKEKNSLFELDSRSLQKAIFTYQSAGYSIDNGLLFLNIIPSTLENKDFLNFVNKIMKENQGQQLVLEISETEEMTVSSEMIRKLEKLRGLGIRIAVDDFGKSYSHFKTIIEVVPEFIKLDRYLTADLSSSLKKQAIIQYCLDFCSQFNSKLILEGIETELELEMAKQLGVIYAQGFFLGRPAILPKAYQQVVV</sequence>
<evidence type="ECO:0000313" key="2">
    <source>
        <dbReference type="EMBL" id="MED1203332.1"/>
    </source>
</evidence>
<organism evidence="2 3">
    <name type="scientific">Heyndrickxia acidicola</name>
    <dbReference type="NCBI Taxonomy" id="209389"/>
    <lineage>
        <taxon>Bacteria</taxon>
        <taxon>Bacillati</taxon>
        <taxon>Bacillota</taxon>
        <taxon>Bacilli</taxon>
        <taxon>Bacillales</taxon>
        <taxon>Bacillaceae</taxon>
        <taxon>Heyndrickxia</taxon>
    </lineage>
</organism>
<dbReference type="CDD" id="cd01948">
    <property type="entry name" value="EAL"/>
    <property type="match status" value="1"/>
</dbReference>
<gene>
    <name evidence="2" type="ORF">P4T90_09600</name>
</gene>
<dbReference type="Pfam" id="PF00563">
    <property type="entry name" value="EAL"/>
    <property type="match status" value="1"/>
</dbReference>
<evidence type="ECO:0000259" key="1">
    <source>
        <dbReference type="PROSITE" id="PS50883"/>
    </source>
</evidence>
<accession>A0ABU6MG27</accession>
<dbReference type="PANTHER" id="PTHR33121">
    <property type="entry name" value="CYCLIC DI-GMP PHOSPHODIESTERASE PDEF"/>
    <property type="match status" value="1"/>
</dbReference>
<keyword evidence="3" id="KW-1185">Reference proteome</keyword>
<dbReference type="RefSeq" id="WP_066269034.1">
    <property type="nucleotide sequence ID" value="NZ_JARMAB010000012.1"/>
</dbReference>
<name>A0ABU6MG27_9BACI</name>
<dbReference type="SMART" id="SM00052">
    <property type="entry name" value="EAL"/>
    <property type="match status" value="1"/>
</dbReference>